<evidence type="ECO:0000256" key="1">
    <source>
        <dbReference type="SAM" id="MobiDB-lite"/>
    </source>
</evidence>
<dbReference type="PATRIC" id="fig|1068978.7.peg.6358"/>
<keyword evidence="3" id="KW-1185">Reference proteome</keyword>
<evidence type="ECO:0000313" key="3">
    <source>
        <dbReference type="Proteomes" id="UP000062973"/>
    </source>
</evidence>
<evidence type="ECO:0000313" key="2">
    <source>
        <dbReference type="EMBL" id="AIJ26015.1"/>
    </source>
</evidence>
<organism evidence="2 3">
    <name type="scientific">Amycolatopsis methanolica 239</name>
    <dbReference type="NCBI Taxonomy" id="1068978"/>
    <lineage>
        <taxon>Bacteria</taxon>
        <taxon>Bacillati</taxon>
        <taxon>Actinomycetota</taxon>
        <taxon>Actinomycetes</taxon>
        <taxon>Pseudonocardiales</taxon>
        <taxon>Pseudonocardiaceae</taxon>
        <taxon>Amycolatopsis</taxon>
        <taxon>Amycolatopsis methanolica group</taxon>
    </lineage>
</organism>
<dbReference type="Proteomes" id="UP000062973">
    <property type="component" value="Chromosome"/>
</dbReference>
<dbReference type="EMBL" id="CP009110">
    <property type="protein sequence ID" value="AIJ26015.1"/>
    <property type="molecule type" value="Genomic_DNA"/>
</dbReference>
<proteinExistence type="predicted"/>
<dbReference type="KEGG" id="amq:AMETH_5923"/>
<accession>A0A076N5B6</accession>
<feature type="region of interest" description="Disordered" evidence="1">
    <location>
        <begin position="75"/>
        <end position="94"/>
    </location>
</feature>
<sequence>MPILEQRYSDIERLTVKAPAPPPWERLLRLALEAGGGYWPDRALDWLEDGYPADALADLLEHVARTGATQRIRHRARRLAKGVRRQPNPHTNIP</sequence>
<gene>
    <name evidence="2" type="ORF">AMETH_5923</name>
</gene>
<protein>
    <submittedName>
        <fullName evidence="2">Uncharacterized protein</fullName>
    </submittedName>
</protein>
<dbReference type="AlphaFoldDB" id="A0A076N5B6"/>
<dbReference type="RefSeq" id="WP_017984851.1">
    <property type="nucleotide sequence ID" value="NZ_AQUL01000001.1"/>
</dbReference>
<name>A0A076N5B6_AMYME</name>
<reference evidence="2 3" key="1">
    <citation type="submission" date="2014-07" db="EMBL/GenBank/DDBJ databases">
        <title>Whole Genome Sequence of the Amycolatopsis methanolica 239.</title>
        <authorList>
            <person name="Tang B."/>
        </authorList>
    </citation>
    <scope>NUCLEOTIDE SEQUENCE [LARGE SCALE GENOMIC DNA]</scope>
    <source>
        <strain evidence="2 3">239</strain>
    </source>
</reference>
<feature type="compositionally biased region" description="Basic residues" evidence="1">
    <location>
        <begin position="75"/>
        <end position="84"/>
    </location>
</feature>
<dbReference type="OrthoDB" id="3698574at2"/>
<dbReference type="HOGENOM" id="CLU_2379925_0_0_11"/>